<dbReference type="OrthoDB" id="77391at2157"/>
<proteinExistence type="predicted"/>
<name>A0A1V6N416_METAZ</name>
<dbReference type="Pfam" id="PF09373">
    <property type="entry name" value="PMBR"/>
    <property type="match status" value="2"/>
</dbReference>
<protein>
    <submittedName>
        <fullName evidence="1">Putative pseudomurein-binding protein</fullName>
    </submittedName>
</protein>
<dbReference type="Proteomes" id="UP000191661">
    <property type="component" value="Unassembled WGS sequence"/>
</dbReference>
<dbReference type="AlphaFoldDB" id="A0A1V6N416"/>
<evidence type="ECO:0000313" key="1">
    <source>
        <dbReference type="EMBL" id="OQD59323.1"/>
    </source>
</evidence>
<dbReference type="EMBL" id="JXMW01000004">
    <property type="protein sequence ID" value="OQD59323.1"/>
    <property type="molecule type" value="Genomic_DNA"/>
</dbReference>
<comment type="caution">
    <text evidence="1">The sequence shown here is derived from an EMBL/GenBank/DDBJ whole genome shotgun (WGS) entry which is preliminary data.</text>
</comment>
<reference evidence="1 2" key="1">
    <citation type="submission" date="2014-12" db="EMBL/GenBank/DDBJ databases">
        <title>Genome sequence of Methanobrevibacter arboriphilicus DH1, DSM1125.</title>
        <authorList>
            <person name="Poehlein A."/>
            <person name="Thauer R.K."/>
            <person name="Seedorf H."/>
            <person name="Daniel R."/>
        </authorList>
    </citation>
    <scope>NUCLEOTIDE SEQUENCE [LARGE SCALE GENOMIC DNA]</scope>
    <source>
        <strain evidence="1 2">DH1</strain>
    </source>
</reference>
<dbReference type="InterPro" id="IPR018975">
    <property type="entry name" value="Pseudomurein-binding_repeat"/>
</dbReference>
<dbReference type="RefSeq" id="WP_080459823.1">
    <property type="nucleotide sequence ID" value="NZ_JXMW01000004.1"/>
</dbReference>
<evidence type="ECO:0000313" key="2">
    <source>
        <dbReference type="Proteomes" id="UP000191661"/>
    </source>
</evidence>
<sequence>MLNFKMKISLIGILIITLISISPIYAEEMNNTDEAIDIEIDDINEDLNLVEETENSSEDIQNAPVVENNVDISSSEVTATRILGMYGIADAASRVKNFVDVNGRLPNYVTVYSQTGYYNLSMPDFLYVLAKTTINFNNGIITDIYSNYYSNPTSPTGVSINGQITKANYYAYAQSIVSFMDSNGRAPNYLSTSLGNMQYQTVIYMYSLILAFQWDNDRLPNYVTINIASSHSINNYLPVY</sequence>
<organism evidence="1 2">
    <name type="scientific">Methanobrevibacter arboriphilus JCM 13429 = DSM 1125</name>
    <dbReference type="NCBI Taxonomy" id="1300164"/>
    <lineage>
        <taxon>Archaea</taxon>
        <taxon>Methanobacteriati</taxon>
        <taxon>Methanobacteriota</taxon>
        <taxon>Methanomada group</taxon>
        <taxon>Methanobacteria</taxon>
        <taxon>Methanobacteriales</taxon>
        <taxon>Methanobacteriaceae</taxon>
        <taxon>Methanobrevibacter</taxon>
    </lineage>
</organism>
<accession>A0A1V6N416</accession>
<keyword evidence="2" id="KW-1185">Reference proteome</keyword>
<gene>
    <name evidence="1" type="ORF">MBBAR_4c00480</name>
</gene>